<dbReference type="Proteomes" id="UP001558713">
    <property type="component" value="Unassembled WGS sequence"/>
</dbReference>
<keyword evidence="2" id="KW-1185">Reference proteome</keyword>
<gene>
    <name evidence="1" type="ORF">V5N11_013257</name>
</gene>
<proteinExistence type="predicted"/>
<reference evidence="1 2" key="1">
    <citation type="submission" date="2024-04" db="EMBL/GenBank/DDBJ databases">
        <title>Genome assembly C_amara_ONT_v2.</title>
        <authorList>
            <person name="Yant L."/>
            <person name="Moore C."/>
            <person name="Slenker M."/>
        </authorList>
    </citation>
    <scope>NUCLEOTIDE SEQUENCE [LARGE SCALE GENOMIC DNA]</scope>
    <source>
        <tissue evidence="1">Leaf</tissue>
    </source>
</reference>
<sequence>MSTSKPIDTPSAADLHLTMCVPQSEDEKKYMSRVPYASAVGILMYAMVCTWPDLAHAVSIVSRFMGQPGKEHWLAVKRIFRYLRGTYDVGLIYGDEAPCVVAGYSDSDYAGDVDSRGSMTG</sequence>
<comment type="caution">
    <text evidence="1">The sequence shown here is derived from an EMBL/GenBank/DDBJ whole genome shotgun (WGS) entry which is preliminary data.</text>
</comment>
<accession>A0ABD0ZDV4</accession>
<evidence type="ECO:0000313" key="1">
    <source>
        <dbReference type="EMBL" id="KAL1192872.1"/>
    </source>
</evidence>
<organism evidence="1 2">
    <name type="scientific">Cardamine amara subsp. amara</name>
    <dbReference type="NCBI Taxonomy" id="228776"/>
    <lineage>
        <taxon>Eukaryota</taxon>
        <taxon>Viridiplantae</taxon>
        <taxon>Streptophyta</taxon>
        <taxon>Embryophyta</taxon>
        <taxon>Tracheophyta</taxon>
        <taxon>Spermatophyta</taxon>
        <taxon>Magnoliopsida</taxon>
        <taxon>eudicotyledons</taxon>
        <taxon>Gunneridae</taxon>
        <taxon>Pentapetalae</taxon>
        <taxon>rosids</taxon>
        <taxon>malvids</taxon>
        <taxon>Brassicales</taxon>
        <taxon>Brassicaceae</taxon>
        <taxon>Cardamineae</taxon>
        <taxon>Cardamine</taxon>
    </lineage>
</organism>
<protein>
    <submittedName>
        <fullName evidence="1">Retrovirus-related Pol polyprotein from transposon TNT 1-94</fullName>
    </submittedName>
</protein>
<dbReference type="EMBL" id="JBANAX010000806">
    <property type="protein sequence ID" value="KAL1192872.1"/>
    <property type="molecule type" value="Genomic_DNA"/>
</dbReference>
<evidence type="ECO:0000313" key="2">
    <source>
        <dbReference type="Proteomes" id="UP001558713"/>
    </source>
</evidence>
<dbReference type="PANTHER" id="PTHR11439">
    <property type="entry name" value="GAG-POL-RELATED RETROTRANSPOSON"/>
    <property type="match status" value="1"/>
</dbReference>
<name>A0ABD0ZDV4_CARAN</name>
<dbReference type="AlphaFoldDB" id="A0ABD0ZDV4"/>